<proteinExistence type="predicted"/>
<dbReference type="Gene3D" id="3.40.50.2000">
    <property type="entry name" value="Glycogen Phosphorylase B"/>
    <property type="match status" value="2"/>
</dbReference>
<feature type="domain" description="Glycosyltransferase subfamily 4-like N-terminal" evidence="1">
    <location>
        <begin position="52"/>
        <end position="176"/>
    </location>
</feature>
<dbReference type="EMBL" id="AP018203">
    <property type="protein sequence ID" value="BAY54558.1"/>
    <property type="molecule type" value="Genomic_DNA"/>
</dbReference>
<dbReference type="Proteomes" id="UP000217895">
    <property type="component" value="Chromosome"/>
</dbReference>
<organism evidence="2 3">
    <name type="scientific">Leptolyngbya boryana NIES-2135</name>
    <dbReference type="NCBI Taxonomy" id="1973484"/>
    <lineage>
        <taxon>Bacteria</taxon>
        <taxon>Bacillati</taxon>
        <taxon>Cyanobacteriota</taxon>
        <taxon>Cyanophyceae</taxon>
        <taxon>Leptolyngbyales</taxon>
        <taxon>Leptolyngbyaceae</taxon>
        <taxon>Leptolyngbya group</taxon>
        <taxon>Leptolyngbya</taxon>
    </lineage>
</organism>
<reference evidence="2 3" key="1">
    <citation type="submission" date="2017-06" db="EMBL/GenBank/DDBJ databases">
        <title>Genome sequencing of cyanobaciteial culture collection at National Institute for Environmental Studies (NIES).</title>
        <authorList>
            <person name="Hirose Y."/>
            <person name="Shimura Y."/>
            <person name="Fujisawa T."/>
            <person name="Nakamura Y."/>
            <person name="Kawachi M."/>
        </authorList>
    </citation>
    <scope>NUCLEOTIDE SEQUENCE [LARGE SCALE GENOMIC DNA]</scope>
    <source>
        <strain evidence="2 3">NIES-2135</strain>
    </source>
</reference>
<dbReference type="CDD" id="cd03801">
    <property type="entry name" value="GT4_PimA-like"/>
    <property type="match status" value="1"/>
</dbReference>
<keyword evidence="3" id="KW-1185">Reference proteome</keyword>
<accession>A0A1Z4JD05</accession>
<sequence length="378" mass="42303">MFNFGFVIEHMLGHVTHYQNLKHWVTQDSTVRPVWMPIEAGKNDLWKHLPMIRNNWSLQSSLRARDAIRAAQPLDALFLHTQTVSLFASSFAQQIPTIISTDATPLNYDTVAAGYQHKVGGHSLLERQKFLWNRHSYHAATALITFCHWAKDSLIKDYDVPAEKVTVISSGIDLEQWHFQRNQTIDSPVRLLFVGGDFTRKGGHTLIEAFRSGLEGCTLDIVTQDAQVAEDLSGVERVKVYQNLGANSSKLKELYAKADMFVLPTQADCYPNVIMEAMAAGLPIVTTDVGAIGEQVDNGVNGLLVPISDVSALVTALKVLIDDPLKRRAMSIASRQLAIERFDGRRNYNQILALMKNLTQEHQASKRLSSPKNLLVRF</sequence>
<evidence type="ECO:0000313" key="3">
    <source>
        <dbReference type="Proteomes" id="UP000217895"/>
    </source>
</evidence>
<dbReference type="InterPro" id="IPR028098">
    <property type="entry name" value="Glyco_trans_4-like_N"/>
</dbReference>
<dbReference type="SUPFAM" id="SSF53756">
    <property type="entry name" value="UDP-Glycosyltransferase/glycogen phosphorylase"/>
    <property type="match status" value="1"/>
</dbReference>
<gene>
    <name evidence="2" type="ORF">NIES2135_13750</name>
</gene>
<protein>
    <submittedName>
        <fullName evidence="2">Group 1 glycosyl transferase</fullName>
    </submittedName>
</protein>
<evidence type="ECO:0000259" key="1">
    <source>
        <dbReference type="Pfam" id="PF13439"/>
    </source>
</evidence>
<dbReference type="Pfam" id="PF13439">
    <property type="entry name" value="Glyco_transf_4"/>
    <property type="match status" value="1"/>
</dbReference>
<keyword evidence="2" id="KW-0808">Transferase</keyword>
<dbReference type="GO" id="GO:0016757">
    <property type="term" value="F:glycosyltransferase activity"/>
    <property type="evidence" value="ECO:0007669"/>
    <property type="project" value="TreeGrafter"/>
</dbReference>
<dbReference type="AlphaFoldDB" id="A0A1Z4JD05"/>
<dbReference type="PANTHER" id="PTHR12526">
    <property type="entry name" value="GLYCOSYLTRANSFERASE"/>
    <property type="match status" value="1"/>
</dbReference>
<name>A0A1Z4JD05_LEPBY</name>
<dbReference type="PANTHER" id="PTHR12526:SF590">
    <property type="entry name" value="ALPHA-MALTOSE-1-PHOSPHATE SYNTHASE"/>
    <property type="match status" value="1"/>
</dbReference>
<dbReference type="Pfam" id="PF13692">
    <property type="entry name" value="Glyco_trans_1_4"/>
    <property type="match status" value="1"/>
</dbReference>
<evidence type="ECO:0000313" key="2">
    <source>
        <dbReference type="EMBL" id="BAY54558.1"/>
    </source>
</evidence>